<evidence type="ECO:0000313" key="2">
    <source>
        <dbReference type="EMBL" id="MDQ9170105.1"/>
    </source>
</evidence>
<dbReference type="EMBL" id="JAUYVH010000002">
    <property type="protein sequence ID" value="MDQ9170105.1"/>
    <property type="molecule type" value="Genomic_DNA"/>
</dbReference>
<evidence type="ECO:0000256" key="1">
    <source>
        <dbReference type="SAM" id="MobiDB-lite"/>
    </source>
</evidence>
<feature type="region of interest" description="Disordered" evidence="1">
    <location>
        <begin position="1"/>
        <end position="44"/>
    </location>
</feature>
<organism evidence="2 3">
    <name type="scientific">Keguizhuia sedimenti</name>
    <dbReference type="NCBI Taxonomy" id="3064264"/>
    <lineage>
        <taxon>Bacteria</taxon>
        <taxon>Pseudomonadati</taxon>
        <taxon>Pseudomonadota</taxon>
        <taxon>Betaproteobacteria</taxon>
        <taxon>Burkholderiales</taxon>
        <taxon>Oxalobacteraceae</taxon>
        <taxon>Keguizhuia</taxon>
    </lineage>
</organism>
<accession>A0ABU1BM89</accession>
<evidence type="ECO:0000313" key="3">
    <source>
        <dbReference type="Proteomes" id="UP001225596"/>
    </source>
</evidence>
<reference evidence="2 3" key="1">
    <citation type="submission" date="2023-08" db="EMBL/GenBank/DDBJ databases">
        <title>Oxalobacteraceae gen .nov., isolated from river sludge outside the plant.</title>
        <authorList>
            <person name="Zhao S.Y."/>
        </authorList>
    </citation>
    <scope>NUCLEOTIDE SEQUENCE [LARGE SCALE GENOMIC DNA]</scope>
    <source>
        <strain evidence="2 3">R-40</strain>
    </source>
</reference>
<dbReference type="Proteomes" id="UP001225596">
    <property type="component" value="Unassembled WGS sequence"/>
</dbReference>
<gene>
    <name evidence="2" type="ORF">Q8A64_06720</name>
</gene>
<proteinExistence type="predicted"/>
<name>A0ABU1BM89_9BURK</name>
<dbReference type="RefSeq" id="WP_338436021.1">
    <property type="nucleotide sequence ID" value="NZ_JAUYVH010000002.1"/>
</dbReference>
<protein>
    <submittedName>
        <fullName evidence="2">Uncharacterized protein</fullName>
    </submittedName>
</protein>
<keyword evidence="3" id="KW-1185">Reference proteome</keyword>
<comment type="caution">
    <text evidence="2">The sequence shown here is derived from an EMBL/GenBank/DDBJ whole genome shotgun (WGS) entry which is preliminary data.</text>
</comment>
<sequence length="44" mass="4956">MKKNVNKKPAGTAVRVRTLDAKPKRARNGGNGTGYERFCKKDRH</sequence>